<reference evidence="2 3" key="1">
    <citation type="journal article" date="2014" name="Genome Announc.">
        <title>Draft Genome Sequence of the Agar-Degrading Bacterium Catenovulum sp. Strain DS-2, Isolated from Intestines of Haliotis diversicolor.</title>
        <authorList>
            <person name="Shan D."/>
            <person name="Li X."/>
            <person name="Gu Z."/>
            <person name="Wei G."/>
            <person name="Gao Z."/>
            <person name="Shao Z."/>
        </authorList>
    </citation>
    <scope>NUCLEOTIDE SEQUENCE [LARGE SCALE GENOMIC DNA]</scope>
    <source>
        <strain evidence="2 3">DS-2</strain>
    </source>
</reference>
<dbReference type="eggNOG" id="COG3210">
    <property type="taxonomic scope" value="Bacteria"/>
</dbReference>
<dbReference type="PANTHER" id="PTHR30273:SF2">
    <property type="entry name" value="PROTEIN FECR"/>
    <property type="match status" value="1"/>
</dbReference>
<dbReference type="InterPro" id="IPR013320">
    <property type="entry name" value="ConA-like_dom_sf"/>
</dbReference>
<feature type="transmembrane region" description="Helical" evidence="1">
    <location>
        <begin position="104"/>
        <end position="123"/>
    </location>
</feature>
<evidence type="ECO:0000256" key="1">
    <source>
        <dbReference type="SAM" id="Phobius"/>
    </source>
</evidence>
<evidence type="ECO:0000313" key="3">
    <source>
        <dbReference type="Proteomes" id="UP000019276"/>
    </source>
</evidence>
<organism evidence="2 3">
    <name type="scientific">Catenovulum agarivorans DS-2</name>
    <dbReference type="NCBI Taxonomy" id="1328313"/>
    <lineage>
        <taxon>Bacteria</taxon>
        <taxon>Pseudomonadati</taxon>
        <taxon>Pseudomonadota</taxon>
        <taxon>Gammaproteobacteria</taxon>
        <taxon>Alteromonadales</taxon>
        <taxon>Alteromonadaceae</taxon>
        <taxon>Catenovulum</taxon>
    </lineage>
</organism>
<sequence>MNRTDQFSEVREIADAVCSDVATQEQLEKLERLLSGDFAAQEFYYDYINMHAQLKKPTANNMEIIYRRMTEEFVIRQQSDSANDKNDYLDQPTDYKRPRITQKVIVIALLVLTCVILSIWWFTTRTGPTHIAQVIKGTIAPQGTQAKLDGEYLFTGDYKTEHGATLQLEDGSLIKLAPHSIIKLFNHNEVRLKRGKLELEPGSAKNIIVHSKKTIMTPNGSRLTYDLTHNLPRLITGKETRIMPLRWRPTHYWGFNGTGDRVTDLTGNSHGIPTEGADRIVGEVGNGAFRFNSGSNARIEVGSGGGTVLGTGSFAVTDGVTIEALIKPSFSGQIGDIDTIFRKDHDDGEHKILLSFQHGVGKSSLKPQGDLKQNLSFGLFILGQGYHELNVALDGENGRPSLADLTDGQYHHIAATYNTYTGLKAIYIDGKRHAFYQYPAGSKVLSGGPGTATIGNNPSKDKWHKEVFSGAIDEVAFYDFALPEFMVQQHFQTSQQGLNYYGLPANDQPLPFRPKLQLPEYITLELDYITGLPKRVIED</sequence>
<dbReference type="RefSeq" id="WP_035015728.1">
    <property type="nucleotide sequence ID" value="NZ_ARZY01000035.1"/>
</dbReference>
<keyword evidence="1" id="KW-0812">Transmembrane</keyword>
<dbReference type="Gene3D" id="2.60.120.200">
    <property type="match status" value="1"/>
</dbReference>
<keyword evidence="3" id="KW-1185">Reference proteome</keyword>
<dbReference type="AlphaFoldDB" id="W7QTT5"/>
<gene>
    <name evidence="2" type="ORF">DS2_15339</name>
</gene>
<dbReference type="PATRIC" id="fig|1328313.3.peg.3126"/>
<dbReference type="Proteomes" id="UP000019276">
    <property type="component" value="Unassembled WGS sequence"/>
</dbReference>
<accession>W7QTT5</accession>
<comment type="caution">
    <text evidence="2">The sequence shown here is derived from an EMBL/GenBank/DDBJ whole genome shotgun (WGS) entry which is preliminary data.</text>
</comment>
<dbReference type="Pfam" id="PF13385">
    <property type="entry name" value="Laminin_G_3"/>
    <property type="match status" value="1"/>
</dbReference>
<protein>
    <submittedName>
        <fullName evidence="2">Pentaxin domain-containing protein</fullName>
    </submittedName>
</protein>
<dbReference type="OrthoDB" id="261210at2"/>
<evidence type="ECO:0000313" key="2">
    <source>
        <dbReference type="EMBL" id="EWH08845.1"/>
    </source>
</evidence>
<name>W7QTT5_9ALTE</name>
<dbReference type="GO" id="GO:0016989">
    <property type="term" value="F:sigma factor antagonist activity"/>
    <property type="evidence" value="ECO:0007669"/>
    <property type="project" value="TreeGrafter"/>
</dbReference>
<proteinExistence type="predicted"/>
<keyword evidence="1" id="KW-0472">Membrane</keyword>
<dbReference type="STRING" id="1328313.DS2_15339"/>
<dbReference type="EMBL" id="ARZY01000035">
    <property type="protein sequence ID" value="EWH08845.1"/>
    <property type="molecule type" value="Genomic_DNA"/>
</dbReference>
<keyword evidence="1" id="KW-1133">Transmembrane helix</keyword>
<dbReference type="SUPFAM" id="SSF49899">
    <property type="entry name" value="Concanavalin A-like lectins/glucanases"/>
    <property type="match status" value="1"/>
</dbReference>
<dbReference type="PANTHER" id="PTHR30273">
    <property type="entry name" value="PERIPLASMIC SIGNAL SENSOR AND SIGMA FACTOR ACTIVATOR FECR-RELATED"/>
    <property type="match status" value="1"/>
</dbReference>
<dbReference type="InterPro" id="IPR012373">
    <property type="entry name" value="Ferrdict_sens_TM"/>
</dbReference>